<evidence type="ECO:0000256" key="6">
    <source>
        <dbReference type="ARBA" id="ARBA00041697"/>
    </source>
</evidence>
<evidence type="ECO:0000313" key="13">
    <source>
        <dbReference type="Proteomes" id="UP001139447"/>
    </source>
</evidence>
<dbReference type="InterPro" id="IPR002942">
    <property type="entry name" value="S4_RNA-bd"/>
</dbReference>
<reference evidence="12" key="1">
    <citation type="submission" date="2022-03" db="EMBL/GenBank/DDBJ databases">
        <authorList>
            <person name="Woo C.Y."/>
        </authorList>
    </citation>
    <scope>NUCLEOTIDE SEQUENCE</scope>
    <source>
        <strain evidence="12">CYS-02</strain>
    </source>
</reference>
<evidence type="ECO:0000256" key="2">
    <source>
        <dbReference type="ARBA" id="ARBA00036535"/>
    </source>
</evidence>
<dbReference type="GO" id="GO:0006396">
    <property type="term" value="P:RNA processing"/>
    <property type="evidence" value="ECO:0007669"/>
    <property type="project" value="UniProtKB-ARBA"/>
</dbReference>
<keyword evidence="13" id="KW-1185">Reference proteome</keyword>
<dbReference type="GO" id="GO:0160138">
    <property type="term" value="F:23S rRNA pseudouridine(2604) synthase activity"/>
    <property type="evidence" value="ECO:0007669"/>
    <property type="project" value="UniProtKB-EC"/>
</dbReference>
<dbReference type="Pfam" id="PF01479">
    <property type="entry name" value="S4"/>
    <property type="match status" value="1"/>
</dbReference>
<feature type="domain" description="RNA-binding S4" evidence="11">
    <location>
        <begin position="13"/>
        <end position="71"/>
    </location>
</feature>
<dbReference type="InterPro" id="IPR050343">
    <property type="entry name" value="RsuA_PseudoU_synthase"/>
</dbReference>
<sequence>MTAPARPPAEAGTRLAKRVAELVPCSRSQAEQYIEGGWVRVDGEVVETPQFRVLDQRIEIDPQARLAPLEPVTLLLHKPPGFDAADGPRPAGQLLMAASHAQPQDRSGIRPLKRHFMQLQCVTPLETGASGLVVFTQEWRVARKLTEDAALVEHEIIVEVAGPVTPETLARLNHAPAGGRGAPAPRVSLNQQTAAGTRLRFAAKGHTPGQIAWLCGEAGLQVTGMKRIRIGRVPLASLPAGQWRYLAAHERF</sequence>
<dbReference type="Gene3D" id="3.10.290.10">
    <property type="entry name" value="RNA-binding S4 domain"/>
    <property type="match status" value="1"/>
</dbReference>
<dbReference type="GO" id="GO:0003723">
    <property type="term" value="F:RNA binding"/>
    <property type="evidence" value="ECO:0007669"/>
    <property type="project" value="UniProtKB-KW"/>
</dbReference>
<dbReference type="SUPFAM" id="SSF55174">
    <property type="entry name" value="Alpha-L RNA-binding motif"/>
    <property type="match status" value="1"/>
</dbReference>
<proteinExistence type="predicted"/>
<evidence type="ECO:0000313" key="12">
    <source>
        <dbReference type="EMBL" id="MCJ0761955.1"/>
    </source>
</evidence>
<keyword evidence="10" id="KW-0694">RNA-binding</keyword>
<dbReference type="InterPro" id="IPR020103">
    <property type="entry name" value="PsdUridine_synth_cat_dom_sf"/>
</dbReference>
<evidence type="ECO:0000259" key="11">
    <source>
        <dbReference type="SMART" id="SM00363"/>
    </source>
</evidence>
<dbReference type="PANTHER" id="PTHR47683">
    <property type="entry name" value="PSEUDOURIDINE SYNTHASE FAMILY PROTEIN-RELATED"/>
    <property type="match status" value="1"/>
</dbReference>
<organism evidence="12 13">
    <name type="scientific">Variovorax terrae</name>
    <dbReference type="NCBI Taxonomy" id="2923278"/>
    <lineage>
        <taxon>Bacteria</taxon>
        <taxon>Pseudomonadati</taxon>
        <taxon>Pseudomonadota</taxon>
        <taxon>Betaproteobacteria</taxon>
        <taxon>Burkholderiales</taxon>
        <taxon>Comamonadaceae</taxon>
        <taxon>Variovorax</taxon>
    </lineage>
</organism>
<evidence type="ECO:0000256" key="8">
    <source>
        <dbReference type="ARBA" id="ARBA00042890"/>
    </source>
</evidence>
<dbReference type="GO" id="GO:0001522">
    <property type="term" value="P:pseudouridine synthesis"/>
    <property type="evidence" value="ECO:0007669"/>
    <property type="project" value="InterPro"/>
</dbReference>
<dbReference type="PANTHER" id="PTHR47683:SF2">
    <property type="entry name" value="RNA-BINDING S4 DOMAIN-CONTAINING PROTEIN"/>
    <property type="match status" value="1"/>
</dbReference>
<evidence type="ECO:0000256" key="3">
    <source>
        <dbReference type="ARBA" id="ARBA00038922"/>
    </source>
</evidence>
<dbReference type="EC" id="5.4.99.21" evidence="3"/>
<dbReference type="SUPFAM" id="SSF55120">
    <property type="entry name" value="Pseudouridine synthase"/>
    <property type="match status" value="1"/>
</dbReference>
<evidence type="ECO:0000256" key="7">
    <source>
        <dbReference type="ARBA" id="ARBA00042843"/>
    </source>
</evidence>
<comment type="caution">
    <text evidence="12">The sequence shown here is derived from an EMBL/GenBank/DDBJ whole genome shotgun (WGS) entry which is preliminary data.</text>
</comment>
<dbReference type="Proteomes" id="UP001139447">
    <property type="component" value="Unassembled WGS sequence"/>
</dbReference>
<dbReference type="CDD" id="cd00165">
    <property type="entry name" value="S4"/>
    <property type="match status" value="1"/>
</dbReference>
<dbReference type="Gene3D" id="3.30.2350.10">
    <property type="entry name" value="Pseudouridine synthase"/>
    <property type="match status" value="1"/>
</dbReference>
<dbReference type="EMBL" id="JALGBI010000001">
    <property type="protein sequence ID" value="MCJ0761955.1"/>
    <property type="molecule type" value="Genomic_DNA"/>
</dbReference>
<dbReference type="PROSITE" id="PS50889">
    <property type="entry name" value="S4"/>
    <property type="match status" value="1"/>
</dbReference>
<protein>
    <recommendedName>
        <fullName evidence="4">Dual-specificity RNA pseudouridine synthase RluF</fullName>
        <ecNumber evidence="3">5.4.99.21</ecNumber>
    </recommendedName>
    <alternativeName>
        <fullName evidence="6">23S rRNA pseudouridine(2604) synthase</fullName>
    </alternativeName>
    <alternativeName>
        <fullName evidence="8">Ribosomal large subunit pseudouridine synthase F</fullName>
    </alternativeName>
    <alternativeName>
        <fullName evidence="7">rRNA pseudouridylate synthase F</fullName>
    </alternativeName>
    <alternativeName>
        <fullName evidence="9">rRNA-uridine isomerase F</fullName>
    </alternativeName>
    <alternativeName>
        <fullName evidence="5">tRNA(Tyr) pseudouridine(35) synthase</fullName>
    </alternativeName>
</protein>
<evidence type="ECO:0000256" key="4">
    <source>
        <dbReference type="ARBA" id="ARBA00039989"/>
    </source>
</evidence>
<dbReference type="SMART" id="SM00363">
    <property type="entry name" value="S4"/>
    <property type="match status" value="1"/>
</dbReference>
<evidence type="ECO:0000256" key="9">
    <source>
        <dbReference type="ARBA" id="ARBA00043147"/>
    </source>
</evidence>
<evidence type="ECO:0000256" key="1">
    <source>
        <dbReference type="ARBA" id="ARBA00036390"/>
    </source>
</evidence>
<gene>
    <name evidence="12" type="ORF">MMF98_01910</name>
</gene>
<evidence type="ECO:0000256" key="5">
    <source>
        <dbReference type="ARBA" id="ARBA00041420"/>
    </source>
</evidence>
<dbReference type="InterPro" id="IPR036986">
    <property type="entry name" value="S4_RNA-bd_sf"/>
</dbReference>
<comment type="catalytic activity">
    <reaction evidence="1">
        <text>uridine(35) in tRNA(Tyr) = pseudouridine(35) in tRNA(Tyr)</text>
        <dbReference type="Rhea" id="RHEA:60556"/>
        <dbReference type="Rhea" id="RHEA-COMP:15607"/>
        <dbReference type="Rhea" id="RHEA-COMP:15608"/>
        <dbReference type="ChEBI" id="CHEBI:65314"/>
        <dbReference type="ChEBI" id="CHEBI:65315"/>
    </reaction>
</comment>
<evidence type="ECO:0000256" key="10">
    <source>
        <dbReference type="PROSITE-ProRule" id="PRU00182"/>
    </source>
</evidence>
<accession>A0A9X1VS66</accession>
<dbReference type="AlphaFoldDB" id="A0A9X1VS66"/>
<name>A0A9X1VS66_9BURK</name>
<comment type="catalytic activity">
    <reaction evidence="2">
        <text>uridine(2604) in 23S rRNA = pseudouridine(2604) in 23S rRNA</text>
        <dbReference type="Rhea" id="RHEA:38875"/>
        <dbReference type="Rhea" id="RHEA-COMP:10093"/>
        <dbReference type="Rhea" id="RHEA-COMP:10094"/>
        <dbReference type="ChEBI" id="CHEBI:65314"/>
        <dbReference type="ChEBI" id="CHEBI:65315"/>
        <dbReference type="EC" id="5.4.99.21"/>
    </reaction>
</comment>
<dbReference type="RefSeq" id="WP_243303779.1">
    <property type="nucleotide sequence ID" value="NZ_JALGBI010000001.1"/>
</dbReference>